<evidence type="ECO:0000256" key="8">
    <source>
        <dbReference type="SAM" id="SignalP"/>
    </source>
</evidence>
<evidence type="ECO:0000313" key="9">
    <source>
        <dbReference type="EMBL" id="TVM17141.1"/>
    </source>
</evidence>
<comment type="similarity">
    <text evidence="2 7">Belongs to the methyltransferase superfamily. L-isoaspartyl/D-aspartyl protein methyltransferase family.</text>
</comment>
<dbReference type="CDD" id="cd02440">
    <property type="entry name" value="AdoMet_MTases"/>
    <property type="match status" value="1"/>
</dbReference>
<keyword evidence="3 7" id="KW-0963">Cytoplasm</keyword>
<evidence type="ECO:0000256" key="2">
    <source>
        <dbReference type="ARBA" id="ARBA00005369"/>
    </source>
</evidence>
<comment type="subcellular location">
    <subcellularLocation>
        <location evidence="1 7">Cytoplasm</location>
    </subcellularLocation>
</comment>
<dbReference type="NCBIfam" id="NF001453">
    <property type="entry name" value="PRK00312.1"/>
    <property type="match status" value="1"/>
</dbReference>
<dbReference type="OrthoDB" id="9810066at2"/>
<feature type="chain" id="PRO_5029661296" description="Protein-L-isoaspartate O-methyltransferase" evidence="8">
    <location>
        <begin position="25"/>
        <end position="244"/>
    </location>
</feature>
<keyword evidence="8" id="KW-0732">Signal</keyword>
<dbReference type="Pfam" id="PF01135">
    <property type="entry name" value="PCMT"/>
    <property type="match status" value="1"/>
</dbReference>
<feature type="signal peptide" evidence="8">
    <location>
        <begin position="1"/>
        <end position="24"/>
    </location>
</feature>
<dbReference type="SUPFAM" id="SSF53335">
    <property type="entry name" value="S-adenosyl-L-methionine-dependent methyltransferases"/>
    <property type="match status" value="1"/>
</dbReference>
<dbReference type="PANTHER" id="PTHR11579:SF0">
    <property type="entry name" value="PROTEIN-L-ISOASPARTATE(D-ASPARTATE) O-METHYLTRANSFERASE"/>
    <property type="match status" value="1"/>
</dbReference>
<keyword evidence="10" id="KW-1185">Reference proteome</keyword>
<dbReference type="PANTHER" id="PTHR11579">
    <property type="entry name" value="PROTEIN-L-ISOASPARTATE O-METHYLTRANSFERASE"/>
    <property type="match status" value="1"/>
</dbReference>
<dbReference type="GO" id="GO:0030091">
    <property type="term" value="P:protein repair"/>
    <property type="evidence" value="ECO:0007669"/>
    <property type="project" value="UniProtKB-UniRule"/>
</dbReference>
<dbReference type="InterPro" id="IPR000682">
    <property type="entry name" value="PCMT"/>
</dbReference>
<proteinExistence type="inferred from homology"/>
<dbReference type="Proteomes" id="UP000448292">
    <property type="component" value="Unassembled WGS sequence"/>
</dbReference>
<reference evidence="9 10" key="1">
    <citation type="submission" date="2018-06" db="EMBL/GenBank/DDBJ databases">
        <title>Complete genome of Desulfovibrio indonesiensis P37SLT.</title>
        <authorList>
            <person name="Crispim J.S."/>
            <person name="Vidigal P.M.P."/>
            <person name="Silva L.C.F."/>
            <person name="Laguardia C.N."/>
            <person name="Araujo L.C."/>
            <person name="Dias R.S."/>
            <person name="Sousa M.P."/>
            <person name="Paula S.O."/>
            <person name="Silva C."/>
        </authorList>
    </citation>
    <scope>NUCLEOTIDE SEQUENCE [LARGE SCALE GENOMIC DNA]</scope>
    <source>
        <strain evidence="9 10">P37SLT</strain>
    </source>
</reference>
<accession>A0A7M3MEB3</accession>
<protein>
    <recommendedName>
        <fullName evidence="7">Protein-L-isoaspartate O-methyltransferase</fullName>
        <ecNumber evidence="7">2.1.1.77</ecNumber>
    </recommendedName>
    <alternativeName>
        <fullName evidence="7">L-isoaspartyl protein carboxyl methyltransferase</fullName>
    </alternativeName>
    <alternativeName>
        <fullName evidence="7">Protein L-isoaspartyl methyltransferase</fullName>
    </alternativeName>
    <alternativeName>
        <fullName evidence="7">Protein-beta-aspartate methyltransferase</fullName>
        <shortName evidence="7">PIMT</shortName>
    </alternativeName>
</protein>
<feature type="active site" evidence="7">
    <location>
        <position position="94"/>
    </location>
</feature>
<evidence type="ECO:0000256" key="5">
    <source>
        <dbReference type="ARBA" id="ARBA00022679"/>
    </source>
</evidence>
<dbReference type="GO" id="GO:0004719">
    <property type="term" value="F:protein-L-isoaspartate (D-aspartate) O-methyltransferase activity"/>
    <property type="evidence" value="ECO:0007669"/>
    <property type="project" value="UniProtKB-UniRule"/>
</dbReference>
<evidence type="ECO:0000256" key="1">
    <source>
        <dbReference type="ARBA" id="ARBA00004496"/>
    </source>
</evidence>
<evidence type="ECO:0000313" key="10">
    <source>
        <dbReference type="Proteomes" id="UP000448292"/>
    </source>
</evidence>
<comment type="catalytic activity">
    <reaction evidence="7">
        <text>[protein]-L-isoaspartate + S-adenosyl-L-methionine = [protein]-L-isoaspartate alpha-methyl ester + S-adenosyl-L-homocysteine</text>
        <dbReference type="Rhea" id="RHEA:12705"/>
        <dbReference type="Rhea" id="RHEA-COMP:12143"/>
        <dbReference type="Rhea" id="RHEA-COMP:12144"/>
        <dbReference type="ChEBI" id="CHEBI:57856"/>
        <dbReference type="ChEBI" id="CHEBI:59789"/>
        <dbReference type="ChEBI" id="CHEBI:90596"/>
        <dbReference type="ChEBI" id="CHEBI:90598"/>
        <dbReference type="EC" id="2.1.1.77"/>
    </reaction>
</comment>
<dbReference type="EMBL" id="QMIE01000008">
    <property type="protein sequence ID" value="TVM17141.1"/>
    <property type="molecule type" value="Genomic_DNA"/>
</dbReference>
<evidence type="ECO:0000256" key="4">
    <source>
        <dbReference type="ARBA" id="ARBA00022603"/>
    </source>
</evidence>
<gene>
    <name evidence="7" type="primary">pcm</name>
    <name evidence="9" type="ORF">DPQ33_10135</name>
</gene>
<evidence type="ECO:0000256" key="6">
    <source>
        <dbReference type="ARBA" id="ARBA00022691"/>
    </source>
</evidence>
<dbReference type="RefSeq" id="WP_144303098.1">
    <property type="nucleotide sequence ID" value="NZ_QMIE01000008.1"/>
</dbReference>
<dbReference type="NCBIfam" id="TIGR00080">
    <property type="entry name" value="pimt"/>
    <property type="match status" value="1"/>
</dbReference>
<keyword evidence="5 7" id="KW-0808">Transferase</keyword>
<sequence>MKHFSYRVIIVVFSCLCAAADAHGQEYAEQRAALVDAIRQDVSNTVEHILGTPMETQVTEALKSVPRHEFVPDAQRNLAYLNQPLPIGYGQTISQPYVVALMTALLDPQPGDVVFELGTGSGYQAAVLAELVADVHTVEIVPPLAESATERLARLGYDNVQVAQGDGYYGKPQAAPFDGIVVTAAASHIPPPLVEQLKPGGRMIIPVGPAYQLQHLMLVEKDESGEVRTRSVLPVAFVPLTGGH</sequence>
<dbReference type="FunFam" id="3.40.50.150:FF:000010">
    <property type="entry name" value="Protein-L-isoaspartate O-methyltransferase"/>
    <property type="match status" value="1"/>
</dbReference>
<comment type="function">
    <text evidence="7">Catalyzes the methyl esterification of L-isoaspartyl residues in peptides and proteins that result from spontaneous decomposition of normal L-aspartyl and L-asparaginyl residues. It plays a role in the repair and/or degradation of damaged proteins.</text>
</comment>
<comment type="caution">
    <text evidence="9">The sequence shown here is derived from an EMBL/GenBank/DDBJ whole genome shotgun (WGS) entry which is preliminary data.</text>
</comment>
<evidence type="ECO:0000256" key="7">
    <source>
        <dbReference type="HAMAP-Rule" id="MF_00090"/>
    </source>
</evidence>
<keyword evidence="4 7" id="KW-0489">Methyltransferase</keyword>
<evidence type="ECO:0000256" key="3">
    <source>
        <dbReference type="ARBA" id="ARBA00022490"/>
    </source>
</evidence>
<dbReference type="Gene3D" id="3.40.50.150">
    <property type="entry name" value="Vaccinia Virus protein VP39"/>
    <property type="match status" value="1"/>
</dbReference>
<organism evidence="9 10">
    <name type="scientific">Oceanidesulfovibrio indonesiensis</name>
    <dbReference type="NCBI Taxonomy" id="54767"/>
    <lineage>
        <taxon>Bacteria</taxon>
        <taxon>Pseudomonadati</taxon>
        <taxon>Thermodesulfobacteriota</taxon>
        <taxon>Desulfovibrionia</taxon>
        <taxon>Desulfovibrionales</taxon>
        <taxon>Desulfovibrionaceae</taxon>
        <taxon>Oceanidesulfovibrio</taxon>
    </lineage>
</organism>
<dbReference type="InterPro" id="IPR029063">
    <property type="entry name" value="SAM-dependent_MTases_sf"/>
</dbReference>
<name>A0A7M3MEB3_9BACT</name>
<dbReference type="GO" id="GO:0005737">
    <property type="term" value="C:cytoplasm"/>
    <property type="evidence" value="ECO:0007669"/>
    <property type="project" value="UniProtKB-SubCell"/>
</dbReference>
<keyword evidence="6 7" id="KW-0949">S-adenosyl-L-methionine</keyword>
<dbReference type="GO" id="GO:0032259">
    <property type="term" value="P:methylation"/>
    <property type="evidence" value="ECO:0007669"/>
    <property type="project" value="UniProtKB-KW"/>
</dbReference>
<dbReference type="EC" id="2.1.1.77" evidence="7"/>
<dbReference type="HAMAP" id="MF_00090">
    <property type="entry name" value="PIMT"/>
    <property type="match status" value="1"/>
</dbReference>
<dbReference type="AlphaFoldDB" id="A0A7M3MEB3"/>